<dbReference type="GO" id="GO:0050566">
    <property type="term" value="F:asparaginyl-tRNA synthase (glutamine-hydrolyzing) activity"/>
    <property type="evidence" value="ECO:0007669"/>
    <property type="project" value="RHEA"/>
</dbReference>
<dbReference type="PANTHER" id="PTHR15004:SF0">
    <property type="entry name" value="GLUTAMYL-TRNA(GLN) AMIDOTRANSFERASE SUBUNIT C, MITOCHONDRIAL"/>
    <property type="match status" value="1"/>
</dbReference>
<keyword evidence="1" id="KW-0648">Protein biosynthesis</keyword>
<protein>
    <recommendedName>
        <fullName evidence="1">Aspartyl/glutamyl-tRNA(Asn/Gln) amidotransferase subunit C</fullName>
        <shortName evidence="1">Asp/Glu-ADT subunit C</shortName>
        <ecNumber evidence="1">6.3.5.-</ecNumber>
    </recommendedName>
</protein>
<accession>A0A5B8UJT2</accession>
<dbReference type="EMBL" id="CP042433">
    <property type="protein sequence ID" value="QEC56409.1"/>
    <property type="molecule type" value="Genomic_DNA"/>
</dbReference>
<comment type="catalytic activity">
    <reaction evidence="1">
        <text>L-glutamyl-tRNA(Gln) + L-glutamine + ATP + H2O = L-glutaminyl-tRNA(Gln) + L-glutamate + ADP + phosphate + H(+)</text>
        <dbReference type="Rhea" id="RHEA:17521"/>
        <dbReference type="Rhea" id="RHEA-COMP:9681"/>
        <dbReference type="Rhea" id="RHEA-COMP:9684"/>
        <dbReference type="ChEBI" id="CHEBI:15377"/>
        <dbReference type="ChEBI" id="CHEBI:15378"/>
        <dbReference type="ChEBI" id="CHEBI:29985"/>
        <dbReference type="ChEBI" id="CHEBI:30616"/>
        <dbReference type="ChEBI" id="CHEBI:43474"/>
        <dbReference type="ChEBI" id="CHEBI:58359"/>
        <dbReference type="ChEBI" id="CHEBI:78520"/>
        <dbReference type="ChEBI" id="CHEBI:78521"/>
        <dbReference type="ChEBI" id="CHEBI:456216"/>
    </reaction>
</comment>
<dbReference type="AlphaFoldDB" id="A0A5B8UJT2"/>
<dbReference type="RefSeq" id="WP_146787060.1">
    <property type="nucleotide sequence ID" value="NZ_BAABIO010000001.1"/>
</dbReference>
<dbReference type="NCBIfam" id="TIGR00135">
    <property type="entry name" value="gatC"/>
    <property type="match status" value="1"/>
</dbReference>
<reference evidence="2 3" key="1">
    <citation type="journal article" date="2015" name="Int. J. Syst. Evol. Microbiol.">
        <title>Flavisolibacter ginsenosidimutans sp. nov., with ginsenoside-converting activity isolated from soil used for cultivating ginseng.</title>
        <authorList>
            <person name="Zhao Y."/>
            <person name="Liu Q."/>
            <person name="Kang M.S."/>
            <person name="Jin F."/>
            <person name="Yu H."/>
            <person name="Im W.T."/>
        </authorList>
    </citation>
    <scope>NUCLEOTIDE SEQUENCE [LARGE SCALE GENOMIC DNA]</scope>
    <source>
        <strain evidence="2 3">Gsoil 636</strain>
    </source>
</reference>
<keyword evidence="2" id="KW-0808">Transferase</keyword>
<keyword evidence="3" id="KW-1185">Reference proteome</keyword>
<dbReference type="GO" id="GO:0050567">
    <property type="term" value="F:glutaminyl-tRNA synthase (glutamine-hydrolyzing) activity"/>
    <property type="evidence" value="ECO:0007669"/>
    <property type="project" value="UniProtKB-UniRule"/>
</dbReference>
<dbReference type="EC" id="6.3.5.-" evidence="1"/>
<dbReference type="OrthoDB" id="9813938at2"/>
<keyword evidence="1" id="KW-0547">Nucleotide-binding</keyword>
<evidence type="ECO:0000313" key="2">
    <source>
        <dbReference type="EMBL" id="QEC56409.1"/>
    </source>
</evidence>
<gene>
    <name evidence="1 2" type="primary">gatC</name>
    <name evidence="2" type="ORF">FSB75_11070</name>
</gene>
<dbReference type="GO" id="GO:0006412">
    <property type="term" value="P:translation"/>
    <property type="evidence" value="ECO:0007669"/>
    <property type="project" value="UniProtKB-UniRule"/>
</dbReference>
<comment type="subunit">
    <text evidence="1">Heterotrimer of A, B and C subunits.</text>
</comment>
<dbReference type="GO" id="GO:0005524">
    <property type="term" value="F:ATP binding"/>
    <property type="evidence" value="ECO:0007669"/>
    <property type="project" value="UniProtKB-KW"/>
</dbReference>
<dbReference type="PANTHER" id="PTHR15004">
    <property type="entry name" value="GLUTAMYL-TRNA(GLN) AMIDOTRANSFERASE SUBUNIT C, MITOCHONDRIAL"/>
    <property type="match status" value="1"/>
</dbReference>
<dbReference type="Pfam" id="PF02686">
    <property type="entry name" value="GatC"/>
    <property type="match status" value="1"/>
</dbReference>
<comment type="function">
    <text evidence="1">Allows the formation of correctly charged Asn-tRNA(Asn) or Gln-tRNA(Gln) through the transamidation of misacylated Asp-tRNA(Asn) or Glu-tRNA(Gln) in organisms which lack either or both of asparaginyl-tRNA or glutaminyl-tRNA synthetases. The reaction takes place in the presence of glutamine and ATP through an activated phospho-Asp-tRNA(Asn) or phospho-Glu-tRNA(Gln).</text>
</comment>
<comment type="catalytic activity">
    <reaction evidence="1">
        <text>L-aspartyl-tRNA(Asn) + L-glutamine + ATP + H2O = L-asparaginyl-tRNA(Asn) + L-glutamate + ADP + phosphate + 2 H(+)</text>
        <dbReference type="Rhea" id="RHEA:14513"/>
        <dbReference type="Rhea" id="RHEA-COMP:9674"/>
        <dbReference type="Rhea" id="RHEA-COMP:9677"/>
        <dbReference type="ChEBI" id="CHEBI:15377"/>
        <dbReference type="ChEBI" id="CHEBI:15378"/>
        <dbReference type="ChEBI" id="CHEBI:29985"/>
        <dbReference type="ChEBI" id="CHEBI:30616"/>
        <dbReference type="ChEBI" id="CHEBI:43474"/>
        <dbReference type="ChEBI" id="CHEBI:58359"/>
        <dbReference type="ChEBI" id="CHEBI:78515"/>
        <dbReference type="ChEBI" id="CHEBI:78516"/>
        <dbReference type="ChEBI" id="CHEBI:456216"/>
    </reaction>
</comment>
<keyword evidence="1" id="KW-0067">ATP-binding</keyword>
<dbReference type="Gene3D" id="1.10.20.60">
    <property type="entry name" value="Glu-tRNAGln amidotransferase C subunit, N-terminal domain"/>
    <property type="match status" value="1"/>
</dbReference>
<keyword evidence="1" id="KW-0436">Ligase</keyword>
<sequence>MQVDDALIDKLSRLAMLDFDGAEREELKADLQKMIGFVDKLKELDTTGIEPLLHITSAVNVLREDEPKNMLTKEEALQNAPLHNGDFFLVPKVIKKDDA</sequence>
<dbReference type="HAMAP" id="MF_00122">
    <property type="entry name" value="GatC"/>
    <property type="match status" value="1"/>
</dbReference>
<dbReference type="InterPro" id="IPR003837">
    <property type="entry name" value="GatC"/>
</dbReference>
<dbReference type="GO" id="GO:0016740">
    <property type="term" value="F:transferase activity"/>
    <property type="evidence" value="ECO:0007669"/>
    <property type="project" value="UniProtKB-KW"/>
</dbReference>
<dbReference type="Proteomes" id="UP000321204">
    <property type="component" value="Chromosome"/>
</dbReference>
<dbReference type="GO" id="GO:0070681">
    <property type="term" value="P:glutaminyl-tRNAGln biosynthesis via transamidation"/>
    <property type="evidence" value="ECO:0007669"/>
    <property type="project" value="TreeGrafter"/>
</dbReference>
<comment type="similarity">
    <text evidence="1">Belongs to the GatC family.</text>
</comment>
<evidence type="ECO:0000256" key="1">
    <source>
        <dbReference type="HAMAP-Rule" id="MF_00122"/>
    </source>
</evidence>
<dbReference type="KEGG" id="fgg:FSB75_11070"/>
<dbReference type="InterPro" id="IPR036113">
    <property type="entry name" value="Asp/Glu-ADT_sf_sub_c"/>
</dbReference>
<proteinExistence type="inferred from homology"/>
<dbReference type="SUPFAM" id="SSF141000">
    <property type="entry name" value="Glu-tRNAGln amidotransferase C subunit"/>
    <property type="match status" value="1"/>
</dbReference>
<dbReference type="GO" id="GO:0006450">
    <property type="term" value="P:regulation of translational fidelity"/>
    <property type="evidence" value="ECO:0007669"/>
    <property type="project" value="InterPro"/>
</dbReference>
<name>A0A5B8UJT2_9BACT</name>
<evidence type="ECO:0000313" key="3">
    <source>
        <dbReference type="Proteomes" id="UP000321204"/>
    </source>
</evidence>
<organism evidence="2 3">
    <name type="scientific">Flavisolibacter ginsenosidimutans</name>
    <dbReference type="NCBI Taxonomy" id="661481"/>
    <lineage>
        <taxon>Bacteria</taxon>
        <taxon>Pseudomonadati</taxon>
        <taxon>Bacteroidota</taxon>
        <taxon>Chitinophagia</taxon>
        <taxon>Chitinophagales</taxon>
        <taxon>Chitinophagaceae</taxon>
        <taxon>Flavisolibacter</taxon>
    </lineage>
</organism>